<evidence type="ECO:0000256" key="1">
    <source>
        <dbReference type="ARBA" id="ARBA00004127"/>
    </source>
</evidence>
<accession>A0A517YAX8</accession>
<dbReference type="NCBIfam" id="TIGR01494">
    <property type="entry name" value="ATPase_P-type"/>
    <property type="match status" value="2"/>
</dbReference>
<dbReference type="PANTHER" id="PTHR42861">
    <property type="entry name" value="CALCIUM-TRANSPORTING ATPASE"/>
    <property type="match status" value="1"/>
</dbReference>
<dbReference type="SUPFAM" id="SSF56784">
    <property type="entry name" value="HAD-like"/>
    <property type="match status" value="1"/>
</dbReference>
<keyword evidence="7" id="KW-0460">Magnesium</keyword>
<dbReference type="Pfam" id="PF13246">
    <property type="entry name" value="Cation_ATPase"/>
    <property type="match status" value="1"/>
</dbReference>
<evidence type="ECO:0000256" key="11">
    <source>
        <dbReference type="ARBA" id="ARBA00048694"/>
    </source>
</evidence>
<dbReference type="InterPro" id="IPR023214">
    <property type="entry name" value="HAD_sf"/>
</dbReference>
<comment type="similarity">
    <text evidence="2">Belongs to the cation transport ATPase (P-type) (TC 3.A.3) family. Type IIA subfamily.</text>
</comment>
<protein>
    <submittedName>
        <fullName evidence="14">Calcium-transporting ATPase 1</fullName>
    </submittedName>
</protein>
<dbReference type="InterPro" id="IPR059000">
    <property type="entry name" value="ATPase_P-type_domA"/>
</dbReference>
<dbReference type="InterPro" id="IPR018303">
    <property type="entry name" value="ATPase_P-typ_P_site"/>
</dbReference>
<gene>
    <name evidence="14" type="ORF">ETAA8_24820</name>
</gene>
<evidence type="ECO:0000256" key="10">
    <source>
        <dbReference type="ARBA" id="ARBA00023136"/>
    </source>
</evidence>
<dbReference type="SMART" id="SM00831">
    <property type="entry name" value="Cation_ATPase_N"/>
    <property type="match status" value="1"/>
</dbReference>
<dbReference type="Gene3D" id="2.70.150.10">
    <property type="entry name" value="Calcium-transporting ATPase, cytoplasmic transduction domain A"/>
    <property type="match status" value="1"/>
</dbReference>
<dbReference type="InterPro" id="IPR008250">
    <property type="entry name" value="ATPase_P-typ_transduc_dom_A_sf"/>
</dbReference>
<dbReference type="Pfam" id="PF00689">
    <property type="entry name" value="Cation_ATPase_C"/>
    <property type="match status" value="1"/>
</dbReference>
<dbReference type="Proteomes" id="UP000315017">
    <property type="component" value="Chromosome"/>
</dbReference>
<dbReference type="FunFam" id="3.40.50.1000:FF:000028">
    <property type="entry name" value="Calcium-transporting P-type ATPase, putative"/>
    <property type="match status" value="1"/>
</dbReference>
<dbReference type="RefSeq" id="WP_145088237.1">
    <property type="nucleotide sequence ID" value="NZ_CP036274.1"/>
</dbReference>
<dbReference type="GO" id="GO:0005388">
    <property type="term" value="F:P-type calcium transporter activity"/>
    <property type="evidence" value="ECO:0007669"/>
    <property type="project" value="UniProtKB-EC"/>
</dbReference>
<keyword evidence="4 12" id="KW-0812">Transmembrane</keyword>
<dbReference type="InterPro" id="IPR006068">
    <property type="entry name" value="ATPase_P-typ_cation-transptr_C"/>
</dbReference>
<dbReference type="Gene3D" id="3.40.1110.10">
    <property type="entry name" value="Calcium-transporting ATPase, cytoplasmic domain N"/>
    <property type="match status" value="1"/>
</dbReference>
<comment type="catalytic activity">
    <reaction evidence="11">
        <text>Ca(2+)(in) + ATP + H2O = Ca(2+)(out) + ADP + phosphate + H(+)</text>
        <dbReference type="Rhea" id="RHEA:18105"/>
        <dbReference type="ChEBI" id="CHEBI:15377"/>
        <dbReference type="ChEBI" id="CHEBI:15378"/>
        <dbReference type="ChEBI" id="CHEBI:29108"/>
        <dbReference type="ChEBI" id="CHEBI:30616"/>
        <dbReference type="ChEBI" id="CHEBI:43474"/>
        <dbReference type="ChEBI" id="CHEBI:456216"/>
        <dbReference type="EC" id="7.2.2.10"/>
    </reaction>
</comment>
<evidence type="ECO:0000313" key="15">
    <source>
        <dbReference type="Proteomes" id="UP000315017"/>
    </source>
</evidence>
<keyword evidence="9 12" id="KW-1133">Transmembrane helix</keyword>
<keyword evidence="15" id="KW-1185">Reference proteome</keyword>
<dbReference type="InterPro" id="IPR004014">
    <property type="entry name" value="ATPase_P-typ_cation-transptr_N"/>
</dbReference>
<dbReference type="SFLD" id="SFLDF00027">
    <property type="entry name" value="p-type_atpase"/>
    <property type="match status" value="1"/>
</dbReference>
<dbReference type="Pfam" id="PF00690">
    <property type="entry name" value="Cation_ATPase_N"/>
    <property type="match status" value="1"/>
</dbReference>
<dbReference type="PROSITE" id="PS00154">
    <property type="entry name" value="ATPASE_E1_E2"/>
    <property type="match status" value="1"/>
</dbReference>
<dbReference type="GO" id="GO:0005524">
    <property type="term" value="F:ATP binding"/>
    <property type="evidence" value="ECO:0007669"/>
    <property type="project" value="UniProtKB-KW"/>
</dbReference>
<evidence type="ECO:0000256" key="2">
    <source>
        <dbReference type="ARBA" id="ARBA00005675"/>
    </source>
</evidence>
<dbReference type="FunFam" id="2.70.150.10:FF:000160">
    <property type="entry name" value="Sarcoplasmic/endoplasmic reticulum calcium ATPase 1"/>
    <property type="match status" value="1"/>
</dbReference>
<keyword evidence="5" id="KW-0547">Nucleotide-binding</keyword>
<reference evidence="14 15" key="1">
    <citation type="submission" date="2019-02" db="EMBL/GenBank/DDBJ databases">
        <title>Deep-cultivation of Planctomycetes and their phenomic and genomic characterization uncovers novel biology.</title>
        <authorList>
            <person name="Wiegand S."/>
            <person name="Jogler M."/>
            <person name="Boedeker C."/>
            <person name="Pinto D."/>
            <person name="Vollmers J."/>
            <person name="Rivas-Marin E."/>
            <person name="Kohn T."/>
            <person name="Peeters S.H."/>
            <person name="Heuer A."/>
            <person name="Rast P."/>
            <person name="Oberbeckmann S."/>
            <person name="Bunk B."/>
            <person name="Jeske O."/>
            <person name="Meyerdierks A."/>
            <person name="Storesund J.E."/>
            <person name="Kallscheuer N."/>
            <person name="Luecker S."/>
            <person name="Lage O.M."/>
            <person name="Pohl T."/>
            <person name="Merkel B.J."/>
            <person name="Hornburger P."/>
            <person name="Mueller R.-W."/>
            <person name="Bruemmer F."/>
            <person name="Labrenz M."/>
            <person name="Spormann A.M."/>
            <person name="Op den Camp H."/>
            <person name="Overmann J."/>
            <person name="Amann R."/>
            <person name="Jetten M.S.M."/>
            <person name="Mascher T."/>
            <person name="Medema M.H."/>
            <person name="Devos D.P."/>
            <person name="Kaster A.-K."/>
            <person name="Ovreas L."/>
            <person name="Rohde M."/>
            <person name="Galperin M.Y."/>
            <person name="Jogler C."/>
        </authorList>
    </citation>
    <scope>NUCLEOTIDE SEQUENCE [LARGE SCALE GENOMIC DNA]</scope>
    <source>
        <strain evidence="14 15">ETA_A8</strain>
    </source>
</reference>
<dbReference type="GO" id="GO:0016887">
    <property type="term" value="F:ATP hydrolysis activity"/>
    <property type="evidence" value="ECO:0007669"/>
    <property type="project" value="InterPro"/>
</dbReference>
<dbReference type="InterPro" id="IPR001757">
    <property type="entry name" value="P_typ_ATPase"/>
</dbReference>
<name>A0A517YAX8_9BACT</name>
<evidence type="ECO:0000256" key="8">
    <source>
        <dbReference type="ARBA" id="ARBA00022967"/>
    </source>
</evidence>
<keyword evidence="8" id="KW-1278">Translocase</keyword>
<dbReference type="EMBL" id="CP036274">
    <property type="protein sequence ID" value="QDU27395.1"/>
    <property type="molecule type" value="Genomic_DNA"/>
</dbReference>
<keyword evidence="3" id="KW-0597">Phosphoprotein</keyword>
<dbReference type="KEGG" id="aagg:ETAA8_24820"/>
<feature type="transmembrane region" description="Helical" evidence="12">
    <location>
        <begin position="275"/>
        <end position="298"/>
    </location>
</feature>
<evidence type="ECO:0000313" key="14">
    <source>
        <dbReference type="EMBL" id="QDU27395.1"/>
    </source>
</evidence>
<dbReference type="AlphaFoldDB" id="A0A517YAX8"/>
<sequence>MPATHSQSPQQVAELFRVDPARGLSEADVEQRRAEHGWNELAEKPPRPVWIRFLLHFTDLMVLLLIGAAILSIVLQEWTDAIAIIAIIILNGVIGFVQEERAGQALAALRQLSQPQAKVLRDGKLRALPARDLVPGDCLELEAGDQIPADVRLNHASSLQVNESPLTGESVPVDKESTQELAEDTPLADRVNHAYLGTVVTAGKATAIVVATGMHTELGKIAGLLDKHQEEATPLQKRLGTLTKTLVVFCLGAIALIFALQLWRKPDDWTETLLLAVSLGVAAVPEGLPAVVTIALALGLQRMVKRNAIVRKLASVETLGSVTIVCSDKTGTLTRNEMTVREIVLHEMQLKVTGGGYKPEGDFLVAKNEEQINPQQLPLLIQAMQIAAWCNSAQLQEKDGTWTVIGDPTEGALLVAASKAGVEIGRNQQRILHEAPFDSQRKRMSVVATIDDRHVVLAKGAPESILPLCKQMQRGDEVMELGESQQTEILAQCNQMAERALRVLALAHRPASERDFKATAEGLERDLVLVALVGMIDPPRDEAKAAVRTGRTAGIRPLMITGDHPATALAIARELAVADDKSIAVTGQELDKMEDEELREKLPQIAVFARVSAEHKQRIVKALKKNGEVVAMTGDGVNDAPAIQAADIGIAMGITGTDVTKGASDMVLADDNFATIIAAVEEGRSIYDNIEKVLAYLLSCNFGELALMFIAILFGFPAPLIAIHLLWINLVTDGLPALALTLEPPEPGIMKRHPRGLKEPVLSATRVFTIVSQGLLEAAVTLGAFLWVLNSDGSNLHQAQATAFCVLVFSEILRSLSARSLTYNFWRLGPFSNRYLLIAAAASATLQLVVVLTPGVRDVFRAGDLTLENWLLIVGLAFVPVSVIELLFKQAPWLKAE</sequence>
<feature type="transmembrane region" description="Helical" evidence="12">
    <location>
        <begin position="835"/>
        <end position="857"/>
    </location>
</feature>
<feature type="transmembrane region" description="Helical" evidence="12">
    <location>
        <begin position="245"/>
        <end position="263"/>
    </location>
</feature>
<comment type="subcellular location">
    <subcellularLocation>
        <location evidence="1">Endomembrane system</location>
        <topology evidence="1">Multi-pass membrane protein</topology>
    </subcellularLocation>
</comment>
<dbReference type="Gene3D" id="3.40.50.1000">
    <property type="entry name" value="HAD superfamily/HAD-like"/>
    <property type="match status" value="1"/>
</dbReference>
<evidence type="ECO:0000256" key="6">
    <source>
        <dbReference type="ARBA" id="ARBA00022840"/>
    </source>
</evidence>
<dbReference type="GO" id="GO:0016020">
    <property type="term" value="C:membrane"/>
    <property type="evidence" value="ECO:0007669"/>
    <property type="project" value="InterPro"/>
</dbReference>
<dbReference type="GO" id="GO:0012505">
    <property type="term" value="C:endomembrane system"/>
    <property type="evidence" value="ECO:0007669"/>
    <property type="project" value="UniProtKB-SubCell"/>
</dbReference>
<proteinExistence type="inferred from homology"/>
<dbReference type="PRINTS" id="PR00119">
    <property type="entry name" value="CATATPASE"/>
</dbReference>
<dbReference type="InterPro" id="IPR023299">
    <property type="entry name" value="ATPase_P-typ_cyto_dom_N"/>
</dbReference>
<evidence type="ECO:0000256" key="12">
    <source>
        <dbReference type="SAM" id="Phobius"/>
    </source>
</evidence>
<keyword evidence="6" id="KW-0067">ATP-binding</keyword>
<dbReference type="InterPro" id="IPR036412">
    <property type="entry name" value="HAD-like_sf"/>
</dbReference>
<evidence type="ECO:0000259" key="13">
    <source>
        <dbReference type="SMART" id="SM00831"/>
    </source>
</evidence>
<dbReference type="FunFam" id="1.20.1110.10:FF:000065">
    <property type="entry name" value="Sarcoplasmic/endoplasmic reticulum calcium ATPase 1"/>
    <property type="match status" value="1"/>
</dbReference>
<dbReference type="Gene3D" id="1.20.1110.10">
    <property type="entry name" value="Calcium-transporting ATPase, transmembrane domain"/>
    <property type="match status" value="1"/>
</dbReference>
<dbReference type="PRINTS" id="PR00120">
    <property type="entry name" value="HATPASE"/>
</dbReference>
<organism evidence="14 15">
    <name type="scientific">Anatilimnocola aggregata</name>
    <dbReference type="NCBI Taxonomy" id="2528021"/>
    <lineage>
        <taxon>Bacteria</taxon>
        <taxon>Pseudomonadati</taxon>
        <taxon>Planctomycetota</taxon>
        <taxon>Planctomycetia</taxon>
        <taxon>Pirellulales</taxon>
        <taxon>Pirellulaceae</taxon>
        <taxon>Anatilimnocola</taxon>
    </lineage>
</organism>
<dbReference type="InterPro" id="IPR044492">
    <property type="entry name" value="P_typ_ATPase_HD_dom"/>
</dbReference>
<feature type="transmembrane region" description="Helical" evidence="12">
    <location>
        <begin position="869"/>
        <end position="888"/>
    </location>
</feature>
<feature type="transmembrane region" description="Helical" evidence="12">
    <location>
        <begin position="81"/>
        <end position="97"/>
    </location>
</feature>
<feature type="transmembrane region" description="Helical" evidence="12">
    <location>
        <begin position="763"/>
        <end position="789"/>
    </location>
</feature>
<evidence type="ECO:0000256" key="9">
    <source>
        <dbReference type="ARBA" id="ARBA00022989"/>
    </source>
</evidence>
<dbReference type="Pfam" id="PF00122">
    <property type="entry name" value="E1-E2_ATPase"/>
    <property type="match status" value="1"/>
</dbReference>
<dbReference type="SFLD" id="SFLDG00002">
    <property type="entry name" value="C1.7:_P-type_atpase_like"/>
    <property type="match status" value="1"/>
</dbReference>
<evidence type="ECO:0000256" key="5">
    <source>
        <dbReference type="ARBA" id="ARBA00022741"/>
    </source>
</evidence>
<dbReference type="SUPFAM" id="SSF81660">
    <property type="entry name" value="Metal cation-transporting ATPase, ATP-binding domain N"/>
    <property type="match status" value="1"/>
</dbReference>
<dbReference type="SUPFAM" id="SSF81665">
    <property type="entry name" value="Calcium ATPase, transmembrane domain M"/>
    <property type="match status" value="1"/>
</dbReference>
<evidence type="ECO:0000256" key="7">
    <source>
        <dbReference type="ARBA" id="ARBA00022842"/>
    </source>
</evidence>
<keyword evidence="10 12" id="KW-0472">Membrane</keyword>
<dbReference type="SFLD" id="SFLDS00003">
    <property type="entry name" value="Haloacid_Dehalogenase"/>
    <property type="match status" value="1"/>
</dbReference>
<evidence type="ECO:0000256" key="3">
    <source>
        <dbReference type="ARBA" id="ARBA00022553"/>
    </source>
</evidence>
<dbReference type="SUPFAM" id="SSF81653">
    <property type="entry name" value="Calcium ATPase, transduction domain A"/>
    <property type="match status" value="1"/>
</dbReference>
<dbReference type="InterPro" id="IPR023298">
    <property type="entry name" value="ATPase_P-typ_TM_dom_sf"/>
</dbReference>
<feature type="transmembrane region" description="Helical" evidence="12">
    <location>
        <begin position="53"/>
        <end position="75"/>
    </location>
</feature>
<dbReference type="OrthoDB" id="211392at2"/>
<evidence type="ECO:0000256" key="4">
    <source>
        <dbReference type="ARBA" id="ARBA00022692"/>
    </source>
</evidence>
<feature type="domain" description="Cation-transporting P-type ATPase N-terminal" evidence="13">
    <location>
        <begin position="3"/>
        <end position="77"/>
    </location>
</feature>